<dbReference type="InterPro" id="IPR012467">
    <property type="entry name" value="DUF1684"/>
</dbReference>
<evidence type="ECO:0000256" key="1">
    <source>
        <dbReference type="SAM" id="Phobius"/>
    </source>
</evidence>
<sequence>MKGFKYIVLIGVLAIVGYLVSDLFFNDESYNQAVAKFRENKDLTFRSLSASPLSDSLRRKFNKLDYFEPNRDYEITADFTPEERPEPIAMEMTGGTKEPYHVKGKATFELDGKEHTLTLYQKAGATSDSLFIPFTDQTNGFDTYGGGRYLDALPNGSNIVLDFNRTYNPFCAYNPDFVCPMPPAENRLKVKIPAGEKNFK</sequence>
<evidence type="ECO:0000313" key="3">
    <source>
        <dbReference type="Proteomes" id="UP000464214"/>
    </source>
</evidence>
<evidence type="ECO:0000313" key="2">
    <source>
        <dbReference type="EMBL" id="QHL87568.1"/>
    </source>
</evidence>
<dbReference type="EMBL" id="CP047897">
    <property type="protein sequence ID" value="QHL87568.1"/>
    <property type="molecule type" value="Genomic_DNA"/>
</dbReference>
<organism evidence="2 3">
    <name type="scientific">Nibribacter ruber</name>
    <dbReference type="NCBI Taxonomy" id="2698458"/>
    <lineage>
        <taxon>Bacteria</taxon>
        <taxon>Pseudomonadati</taxon>
        <taxon>Bacteroidota</taxon>
        <taxon>Cytophagia</taxon>
        <taxon>Cytophagales</taxon>
        <taxon>Hymenobacteraceae</taxon>
        <taxon>Nibribacter</taxon>
    </lineage>
</organism>
<reference evidence="2 3" key="1">
    <citation type="submission" date="2020-01" db="EMBL/GenBank/DDBJ databases">
        <authorList>
            <person name="Kim M."/>
        </authorList>
    </citation>
    <scope>NUCLEOTIDE SEQUENCE [LARGE SCALE GENOMIC DNA]</scope>
    <source>
        <strain evidence="2 3">BT10</strain>
    </source>
</reference>
<dbReference type="RefSeq" id="WP_160691092.1">
    <property type="nucleotide sequence ID" value="NZ_CP047897.1"/>
</dbReference>
<gene>
    <name evidence="2" type="ORF">GU926_09000</name>
</gene>
<dbReference type="Pfam" id="PF07920">
    <property type="entry name" value="DUF1684"/>
    <property type="match status" value="1"/>
</dbReference>
<dbReference type="PANTHER" id="PTHR41913:SF1">
    <property type="entry name" value="DUF1684 DOMAIN-CONTAINING PROTEIN"/>
    <property type="match status" value="1"/>
</dbReference>
<protein>
    <submittedName>
        <fullName evidence="2">DUF1684 domain-containing protein</fullName>
    </submittedName>
</protein>
<proteinExistence type="predicted"/>
<name>A0A6P1NZY6_9BACT</name>
<dbReference type="AlphaFoldDB" id="A0A6P1NZY6"/>
<dbReference type="PANTHER" id="PTHR41913">
    <property type="entry name" value="DUF1684 DOMAIN-CONTAINING PROTEIN"/>
    <property type="match status" value="1"/>
</dbReference>
<keyword evidence="3" id="KW-1185">Reference proteome</keyword>
<keyword evidence="1" id="KW-0812">Transmembrane</keyword>
<dbReference type="Proteomes" id="UP000464214">
    <property type="component" value="Chromosome"/>
</dbReference>
<keyword evidence="1" id="KW-1133">Transmembrane helix</keyword>
<accession>A0A6P1NZY6</accession>
<dbReference type="KEGG" id="nib:GU926_09000"/>
<feature type="transmembrane region" description="Helical" evidence="1">
    <location>
        <begin position="6"/>
        <end position="25"/>
    </location>
</feature>
<keyword evidence="1" id="KW-0472">Membrane</keyword>